<organism evidence="2 3">
    <name type="scientific">Peptococcus niger</name>
    <dbReference type="NCBI Taxonomy" id="2741"/>
    <lineage>
        <taxon>Bacteria</taxon>
        <taxon>Bacillati</taxon>
        <taxon>Bacillota</taxon>
        <taxon>Clostridia</taxon>
        <taxon>Eubacteriales</taxon>
        <taxon>Peptococcaceae</taxon>
        <taxon>Peptococcus</taxon>
    </lineage>
</organism>
<dbReference type="RefSeq" id="WP_091791178.1">
    <property type="nucleotide sequence ID" value="NZ_FNAF01000002.1"/>
</dbReference>
<feature type="transmembrane region" description="Helical" evidence="1">
    <location>
        <begin position="82"/>
        <end position="102"/>
    </location>
</feature>
<evidence type="ECO:0000313" key="3">
    <source>
        <dbReference type="Proteomes" id="UP000198995"/>
    </source>
</evidence>
<keyword evidence="3" id="KW-1185">Reference proteome</keyword>
<sequence>MTGWNKFGRVCNRIFGLTVIIWLLAAMAVCGLNEANLPGREGLSALAEPWLLAMLALSGLAFLAACGATVGAVRKRELVQAFFCAAGLAFFLAQLCTLGLGAQESIDLLGTGQLEGDFAGWQLQAGRDDLALTNGEGITWHGGLSGGDRWQAGKVQVQILPDRSTAVLNRDPGRVFYLLTVILAFIGQGLFMVKNRSVGQKD</sequence>
<gene>
    <name evidence="2" type="ORF">SAMN04489866_102157</name>
</gene>
<feature type="transmembrane region" description="Helical" evidence="1">
    <location>
        <begin position="12"/>
        <end position="29"/>
    </location>
</feature>
<name>A0A1G6TI07_PEPNI</name>
<dbReference type="STRING" id="2741.SAMN04489866_102157"/>
<evidence type="ECO:0000313" key="2">
    <source>
        <dbReference type="EMBL" id="SDD28792.1"/>
    </source>
</evidence>
<keyword evidence="1" id="KW-1133">Transmembrane helix</keyword>
<keyword evidence="1" id="KW-0472">Membrane</keyword>
<dbReference type="Proteomes" id="UP000198995">
    <property type="component" value="Unassembled WGS sequence"/>
</dbReference>
<reference evidence="2 3" key="1">
    <citation type="submission" date="2016-10" db="EMBL/GenBank/DDBJ databases">
        <authorList>
            <person name="de Groot N.N."/>
        </authorList>
    </citation>
    <scope>NUCLEOTIDE SEQUENCE [LARGE SCALE GENOMIC DNA]</scope>
    <source>
        <strain evidence="2 3">DSM 20475</strain>
    </source>
</reference>
<feature type="transmembrane region" description="Helical" evidence="1">
    <location>
        <begin position="49"/>
        <end position="70"/>
    </location>
</feature>
<keyword evidence="1" id="KW-0812">Transmembrane</keyword>
<evidence type="ECO:0000256" key="1">
    <source>
        <dbReference type="SAM" id="Phobius"/>
    </source>
</evidence>
<feature type="transmembrane region" description="Helical" evidence="1">
    <location>
        <begin position="175"/>
        <end position="193"/>
    </location>
</feature>
<accession>A0A1G6TI07</accession>
<dbReference type="EMBL" id="FNAF01000002">
    <property type="protein sequence ID" value="SDD28792.1"/>
    <property type="molecule type" value="Genomic_DNA"/>
</dbReference>
<proteinExistence type="predicted"/>
<dbReference type="AlphaFoldDB" id="A0A1G6TI07"/>
<protein>
    <submittedName>
        <fullName evidence="2">Uncharacterized protein</fullName>
    </submittedName>
</protein>